<sequence>MNKMLTSALVVGAGMAAYNYMQKNDMMDRRQMKRLQKKITKAIF</sequence>
<gene>
    <name evidence="1" type="ORF">H0185_05575</name>
</gene>
<dbReference type="EMBL" id="JACWFH010000008">
    <property type="protein sequence ID" value="MBY0096273.1"/>
    <property type="molecule type" value="Genomic_DNA"/>
</dbReference>
<evidence type="ECO:0000313" key="1">
    <source>
        <dbReference type="EMBL" id="MBY0096273.1"/>
    </source>
</evidence>
<dbReference type="Proteomes" id="UP000769780">
    <property type="component" value="Unassembled WGS sequence"/>
</dbReference>
<organism evidence="1 2">
    <name type="scientific">Mesobacillus maritimus</name>
    <dbReference type="NCBI Taxonomy" id="1643336"/>
    <lineage>
        <taxon>Bacteria</taxon>
        <taxon>Bacillati</taxon>
        <taxon>Bacillota</taxon>
        <taxon>Bacilli</taxon>
        <taxon>Bacillales</taxon>
        <taxon>Bacillaceae</taxon>
        <taxon>Mesobacillus</taxon>
    </lineage>
</organism>
<keyword evidence="2" id="KW-1185">Reference proteome</keyword>
<comment type="caution">
    <text evidence="1">The sequence shown here is derived from an EMBL/GenBank/DDBJ whole genome shotgun (WGS) entry which is preliminary data.</text>
</comment>
<protein>
    <submittedName>
        <fullName evidence="1">YrzQ family protein</fullName>
    </submittedName>
</protein>
<proteinExistence type="predicted"/>
<accession>A0ABS7K210</accession>
<evidence type="ECO:0000313" key="2">
    <source>
        <dbReference type="Proteomes" id="UP000769780"/>
    </source>
</evidence>
<dbReference type="Pfam" id="PF13056">
    <property type="entry name" value="DUF3918"/>
    <property type="match status" value="1"/>
</dbReference>
<dbReference type="InterPro" id="IPR025029">
    <property type="entry name" value="DUF3918"/>
</dbReference>
<reference evidence="1 2" key="1">
    <citation type="submission" date="2020-07" db="EMBL/GenBank/DDBJ databases">
        <title>Fungal Genomes of the International Space Station.</title>
        <authorList>
            <person name="Seuylemezian A."/>
            <person name="Singh N.K."/>
            <person name="Wood J."/>
            <person name="Venkateswaran K."/>
        </authorList>
    </citation>
    <scope>NUCLEOTIDE SEQUENCE [LARGE SCALE GENOMIC DNA]</scope>
    <source>
        <strain evidence="1 2">PL-B2</strain>
    </source>
</reference>
<dbReference type="RefSeq" id="WP_221872035.1">
    <property type="nucleotide sequence ID" value="NZ_JACWFH010000008.1"/>
</dbReference>
<name>A0ABS7K210_9BACI</name>